<dbReference type="OrthoDB" id="407146at2759"/>
<protein>
    <submittedName>
        <fullName evidence="1">Uncharacterized protein</fullName>
    </submittedName>
</protein>
<dbReference type="InterPro" id="IPR036440">
    <property type="entry name" value="Peptidase_C15-like_sf"/>
</dbReference>
<keyword evidence="2" id="KW-1185">Reference proteome</keyword>
<comment type="caution">
    <text evidence="1">The sequence shown here is derived from an EMBL/GenBank/DDBJ whole genome shotgun (WGS) entry which is preliminary data.</text>
</comment>
<dbReference type="Proteomes" id="UP000223968">
    <property type="component" value="Unassembled WGS sequence"/>
</dbReference>
<organism evidence="1 2">
    <name type="scientific">Helicocarpus griseus UAMH5409</name>
    <dbReference type="NCBI Taxonomy" id="1447875"/>
    <lineage>
        <taxon>Eukaryota</taxon>
        <taxon>Fungi</taxon>
        <taxon>Dikarya</taxon>
        <taxon>Ascomycota</taxon>
        <taxon>Pezizomycotina</taxon>
        <taxon>Eurotiomycetes</taxon>
        <taxon>Eurotiomycetidae</taxon>
        <taxon>Onygenales</taxon>
        <taxon>Ajellomycetaceae</taxon>
        <taxon>Helicocarpus</taxon>
    </lineage>
</organism>
<proteinExistence type="predicted"/>
<dbReference type="Gene3D" id="3.40.630.20">
    <property type="entry name" value="Peptidase C15, pyroglutamyl peptidase I-like"/>
    <property type="match status" value="1"/>
</dbReference>
<dbReference type="EMBL" id="PDNB01000063">
    <property type="protein sequence ID" value="PGH12101.1"/>
    <property type="molecule type" value="Genomic_DNA"/>
</dbReference>
<evidence type="ECO:0000313" key="2">
    <source>
        <dbReference type="Proteomes" id="UP000223968"/>
    </source>
</evidence>
<gene>
    <name evidence="1" type="ORF">AJ79_04500</name>
</gene>
<accession>A0A2B7XTK1</accession>
<name>A0A2B7XTK1_9EURO</name>
<sequence length="207" mass="23717">MLRVSLYPAFLGGKLTFIQLFMEFDFNTSALVRDALPNVILRPDKKTILIRKYSRDTRDTYEGVRRVSREIWGGKRSCFLPEHQPGDDEGYVKVDLILHLGMIALGWNPDQFRFETTGRRDGYELAGDNGKHVDSDQLKELGLPESLTTAFDIEAAWRKVRDEFPGVSSCVSTEFRLYSSLAEPLLTEAFRKKKGRVVFERHPKLTA</sequence>
<evidence type="ECO:0000313" key="1">
    <source>
        <dbReference type="EMBL" id="PGH12101.1"/>
    </source>
</evidence>
<dbReference type="AlphaFoldDB" id="A0A2B7XTK1"/>
<reference evidence="1 2" key="1">
    <citation type="submission" date="2017-10" db="EMBL/GenBank/DDBJ databases">
        <title>Comparative genomics in systemic dimorphic fungi from Ajellomycetaceae.</title>
        <authorList>
            <person name="Munoz J.F."/>
            <person name="Mcewen J.G."/>
            <person name="Clay O.K."/>
            <person name="Cuomo C.A."/>
        </authorList>
    </citation>
    <scope>NUCLEOTIDE SEQUENCE [LARGE SCALE GENOMIC DNA]</scope>
    <source>
        <strain evidence="1 2">UAMH5409</strain>
    </source>
</reference>